<dbReference type="SUPFAM" id="SSF117281">
    <property type="entry name" value="Kelch motif"/>
    <property type="match status" value="2"/>
</dbReference>
<feature type="domain" description="FlgD/Vpr Ig-like" evidence="3">
    <location>
        <begin position="947"/>
        <end position="1001"/>
    </location>
</feature>
<dbReference type="InterPro" id="IPR015915">
    <property type="entry name" value="Kelch-typ_b-propeller"/>
</dbReference>
<keyword evidence="1" id="KW-0880">Kelch repeat</keyword>
<protein>
    <submittedName>
        <fullName evidence="4">T9SS C-terminal target domain-containing protein</fullName>
    </submittedName>
</protein>
<proteinExistence type="predicted"/>
<dbReference type="PANTHER" id="PTHR46344">
    <property type="entry name" value="OS02G0202900 PROTEIN"/>
    <property type="match status" value="1"/>
</dbReference>
<dbReference type="PANTHER" id="PTHR46344:SF27">
    <property type="entry name" value="KELCH REPEAT SUPERFAMILY PROTEIN"/>
    <property type="match status" value="1"/>
</dbReference>
<keyword evidence="2" id="KW-0677">Repeat</keyword>
<dbReference type="AlphaFoldDB" id="A0A7V0Z7K3"/>
<dbReference type="Pfam" id="PF13860">
    <property type="entry name" value="FlgD_ig"/>
    <property type="match status" value="1"/>
</dbReference>
<dbReference type="InterPro" id="IPR025965">
    <property type="entry name" value="FlgD/Vpr_Ig-like"/>
</dbReference>
<evidence type="ECO:0000259" key="3">
    <source>
        <dbReference type="Pfam" id="PF13860"/>
    </source>
</evidence>
<organism evidence="4">
    <name type="scientific">candidate division WOR-3 bacterium</name>
    <dbReference type="NCBI Taxonomy" id="2052148"/>
    <lineage>
        <taxon>Bacteria</taxon>
        <taxon>Bacteria division WOR-3</taxon>
    </lineage>
</organism>
<dbReference type="SUPFAM" id="SSF63825">
    <property type="entry name" value="YWTD domain"/>
    <property type="match status" value="1"/>
</dbReference>
<sequence length="1013" mass="110815">MEILKKGGDKQQKRGGCDVYNNIANIRQCRKKGEEMKRLIPILMMAMIIIAFGANEDLRAPGDVPSHVFKVANPKGTTYTGPFATPTLVDTIDLSPINSQGYCWGLAYDWERDALWVTQWNSAYPRMYAIQKHSPCTKVDSVTLGSGAPTYRLGIGYGGSNIMYMAGYNNTIYRIDLTNGTGSVYRTVSGTLEGLDFNVVDDAVYATDWTSNVLGYAKPSQSGTWTTISRPQYPCGVSGAYSATIAPTLLFQAEEAYPSHFYQFRLTNGVPATTPESVWQCDPGQTQGYEADCAFDGQYVYILDQSGPDKIWVYDVGIILNDTIRWTFETGWQGWTKTGAYLFPNGWGVARSNLHTGWMPPNAQDSCLWFDDDAAGSGAPLLKDTALSPVIVPHPTTNWLKWGVTYNYLSGPERLEVGLKYYDGSAWHVVPLKTYTWDVSGAWDSADVSAYKTYPRLQVYAYYDDGGGWKWWGAIDNVTINGELYIPQHDVGTTAINQPPTNLLPNHTYQPAATYKNFGNNNETFDVYFVIDSSGTIIYNQTQNITVNAGEDTVITFPDWTCCGTTGISYTIKAYTVMAGDVNPVNDTLSIVAVVNPTFWEILSAQFPSPSSGHSMATIGDGKYMVFGIRTTSGYTNQTQIYDIAAGSWSAGPNNPYGCGAYGSAQGVNGKYYRIGGTDSWPTPLTRVDIYDPSSNQWSSGTASPIAWIDHVTGVYKDSLIFCLGGGNWGTGNTPHTNVYFYDTYLNTWSQSTNMTGVGRGCAAGGIIDTFAIVACGYDGSSTYRKDYIVGIINPANCSQIAWGQPVTIPGMTDGRYRVPSGVDRENKELWVVCGQTASGSSDQTWSYNPYTNTWTNWNKPKPTPVGNVSPIAVTLSAAGDVGVFVASGYQGGAYVPAHEVFHTGHIIGVQEKPNAPITQLKFGFAPNMPNPTKDYTPISYTTTRPGKVTLRVYDATGRLVRTLVNRPNEPAGSKTVYWNGEDDNHRAVTGGVYFLKLEAEGKVATHKLVLVK</sequence>
<dbReference type="InterPro" id="IPR026444">
    <property type="entry name" value="Secre_tail"/>
</dbReference>
<dbReference type="Gene3D" id="2.60.40.4070">
    <property type="match status" value="1"/>
</dbReference>
<dbReference type="NCBIfam" id="TIGR04183">
    <property type="entry name" value="Por_Secre_tail"/>
    <property type="match status" value="1"/>
</dbReference>
<dbReference type="InterPro" id="IPR006652">
    <property type="entry name" value="Kelch_1"/>
</dbReference>
<evidence type="ECO:0000256" key="1">
    <source>
        <dbReference type="ARBA" id="ARBA00022441"/>
    </source>
</evidence>
<evidence type="ECO:0000313" key="4">
    <source>
        <dbReference type="EMBL" id="HDY60050.1"/>
    </source>
</evidence>
<dbReference type="Gene3D" id="2.120.10.80">
    <property type="entry name" value="Kelch-type beta propeller"/>
    <property type="match status" value="2"/>
</dbReference>
<evidence type="ECO:0000256" key="2">
    <source>
        <dbReference type="ARBA" id="ARBA00022737"/>
    </source>
</evidence>
<dbReference type="Pfam" id="PF01344">
    <property type="entry name" value="Kelch_1"/>
    <property type="match status" value="1"/>
</dbReference>
<gene>
    <name evidence="4" type="ORF">ENP86_10995</name>
</gene>
<accession>A0A7V0Z7K3</accession>
<dbReference type="EMBL" id="DSKY01000022">
    <property type="protein sequence ID" value="HDY60050.1"/>
    <property type="molecule type" value="Genomic_DNA"/>
</dbReference>
<comment type="caution">
    <text evidence="4">The sequence shown here is derived from an EMBL/GenBank/DDBJ whole genome shotgun (WGS) entry which is preliminary data.</text>
</comment>
<reference evidence="4" key="1">
    <citation type="journal article" date="2020" name="mSystems">
        <title>Genome- and Community-Level Interaction Insights into Carbon Utilization and Element Cycling Functions of Hydrothermarchaeota in Hydrothermal Sediment.</title>
        <authorList>
            <person name="Zhou Z."/>
            <person name="Liu Y."/>
            <person name="Xu W."/>
            <person name="Pan J."/>
            <person name="Luo Z.H."/>
            <person name="Li M."/>
        </authorList>
    </citation>
    <scope>NUCLEOTIDE SEQUENCE [LARGE SCALE GENOMIC DNA]</scope>
    <source>
        <strain evidence="4">SpSt-258</strain>
    </source>
</reference>
<name>A0A7V0Z7K3_UNCW3</name>